<evidence type="ECO:0000313" key="1">
    <source>
        <dbReference type="EMBL" id="KAI8012096.1"/>
    </source>
</evidence>
<sequence>MSNSQSLWIRLETFSNLSLKAASSSEMLVVGQEIREWENISSPNGYFQLGFFSSPSGSTNRYLGIQVSTTLFGSKTVVLLANRDNPLTDSSRVQKITQERQLMINDSKGIAITLNSEQSSSISISATSVSHFMVNTRGSGSRGFHSRY</sequence>
<evidence type="ECO:0000313" key="2">
    <source>
        <dbReference type="Proteomes" id="UP001060215"/>
    </source>
</evidence>
<dbReference type="EMBL" id="CM045762">
    <property type="protein sequence ID" value="KAI8012096.1"/>
    <property type="molecule type" value="Genomic_DNA"/>
</dbReference>
<dbReference type="Proteomes" id="UP001060215">
    <property type="component" value="Chromosome 5"/>
</dbReference>
<comment type="caution">
    <text evidence="1">The sequence shown here is derived from an EMBL/GenBank/DDBJ whole genome shotgun (WGS) entry which is preliminary data.</text>
</comment>
<gene>
    <name evidence="1" type="ORF">LOK49_LG06G02510</name>
</gene>
<keyword evidence="2" id="KW-1185">Reference proteome</keyword>
<name>A0ACC0HJ82_9ERIC</name>
<accession>A0ACC0HJ82</accession>
<protein>
    <submittedName>
        <fullName evidence="1">G-type lectin S-receptor-like serine/threonine-protein kinase</fullName>
    </submittedName>
</protein>
<organism evidence="1 2">
    <name type="scientific">Camellia lanceoleosa</name>
    <dbReference type="NCBI Taxonomy" id="1840588"/>
    <lineage>
        <taxon>Eukaryota</taxon>
        <taxon>Viridiplantae</taxon>
        <taxon>Streptophyta</taxon>
        <taxon>Embryophyta</taxon>
        <taxon>Tracheophyta</taxon>
        <taxon>Spermatophyta</taxon>
        <taxon>Magnoliopsida</taxon>
        <taxon>eudicotyledons</taxon>
        <taxon>Gunneridae</taxon>
        <taxon>Pentapetalae</taxon>
        <taxon>asterids</taxon>
        <taxon>Ericales</taxon>
        <taxon>Theaceae</taxon>
        <taxon>Camellia</taxon>
    </lineage>
</organism>
<proteinExistence type="predicted"/>
<reference evidence="1 2" key="1">
    <citation type="journal article" date="2022" name="Plant J.">
        <title>Chromosome-level genome of Camellia lanceoleosa provides a valuable resource for understanding genome evolution and self-incompatibility.</title>
        <authorList>
            <person name="Gong W."/>
            <person name="Xiao S."/>
            <person name="Wang L."/>
            <person name="Liao Z."/>
            <person name="Chang Y."/>
            <person name="Mo W."/>
            <person name="Hu G."/>
            <person name="Li W."/>
            <person name="Zhao G."/>
            <person name="Zhu H."/>
            <person name="Hu X."/>
            <person name="Ji K."/>
            <person name="Xiang X."/>
            <person name="Song Q."/>
            <person name="Yuan D."/>
            <person name="Jin S."/>
            <person name="Zhang L."/>
        </authorList>
    </citation>
    <scope>NUCLEOTIDE SEQUENCE [LARGE SCALE GENOMIC DNA]</scope>
    <source>
        <strain evidence="1">SQ_2022a</strain>
    </source>
</reference>